<dbReference type="Proteomes" id="UP000573001">
    <property type="component" value="Unassembled WGS sequence"/>
</dbReference>
<feature type="domain" description="AB hydrolase-1" evidence="2">
    <location>
        <begin position="59"/>
        <end position="282"/>
    </location>
</feature>
<name>A0ABX2MBH3_9MICO</name>
<sequence length="302" mass="31233">MLDSTDPARPIPDGPDAACDAAVEPPHEDSMDQHVDRTVVSADGTVIAVSDAGTGPALVVVAGAFDHHGTPFLSGLAAALRDRYRVVTYDRRGRGASGDTEPWSIDREVEDLAAVVASIGGSVSALGVCVGAGVVLHGLAGGVPLEAAVLWEPPYRATVDPHADDVVFADVLDEHVAVGRRAQAVRAFLAQVLGVAMGQITALRLKGALWRSLVVDAHVLSRDVRVLNGLAIPERVAAAVGVPVLVAAGGDGPDWVRRAARAVVEAVPGSQYAEVPGQGHVPEPEAIGHVLDRFTARTTARS</sequence>
<dbReference type="RefSeq" id="WP_175352855.1">
    <property type="nucleotide sequence ID" value="NZ_BAAAWQ010000001.1"/>
</dbReference>
<reference evidence="3 4" key="1">
    <citation type="submission" date="2020-05" db="EMBL/GenBank/DDBJ databases">
        <title>Genome Sequencing of Type Strains.</title>
        <authorList>
            <person name="Lemaire J.F."/>
            <person name="Inderbitzin P."/>
            <person name="Gregorio O.A."/>
            <person name="Collins S.B."/>
            <person name="Wespe N."/>
            <person name="Knight-Connoni V."/>
        </authorList>
    </citation>
    <scope>NUCLEOTIDE SEQUENCE [LARGE SCALE GENOMIC DNA]</scope>
    <source>
        <strain evidence="3 4">ATCC 19096</strain>
    </source>
</reference>
<keyword evidence="4" id="KW-1185">Reference proteome</keyword>
<feature type="region of interest" description="Disordered" evidence="1">
    <location>
        <begin position="1"/>
        <end position="32"/>
    </location>
</feature>
<protein>
    <submittedName>
        <fullName evidence="3">Alpha/beta fold hydrolase</fullName>
    </submittedName>
</protein>
<evidence type="ECO:0000259" key="2">
    <source>
        <dbReference type="Pfam" id="PF12697"/>
    </source>
</evidence>
<dbReference type="InterPro" id="IPR029058">
    <property type="entry name" value="AB_hydrolase_fold"/>
</dbReference>
<evidence type="ECO:0000313" key="4">
    <source>
        <dbReference type="Proteomes" id="UP000573001"/>
    </source>
</evidence>
<dbReference type="EMBL" id="JABMCE010000086">
    <property type="protein sequence ID" value="NUU15390.1"/>
    <property type="molecule type" value="Genomic_DNA"/>
</dbReference>
<dbReference type="GO" id="GO:0016787">
    <property type="term" value="F:hydrolase activity"/>
    <property type="evidence" value="ECO:0007669"/>
    <property type="project" value="UniProtKB-KW"/>
</dbReference>
<dbReference type="Gene3D" id="3.40.50.1820">
    <property type="entry name" value="alpha/beta hydrolase"/>
    <property type="match status" value="1"/>
</dbReference>
<evidence type="ECO:0000313" key="3">
    <source>
        <dbReference type="EMBL" id="NUU15390.1"/>
    </source>
</evidence>
<keyword evidence="3" id="KW-0378">Hydrolase</keyword>
<comment type="caution">
    <text evidence="3">The sequence shown here is derived from an EMBL/GenBank/DDBJ whole genome shotgun (WGS) entry which is preliminary data.</text>
</comment>
<gene>
    <name evidence="3" type="ORF">HP507_16275</name>
</gene>
<proteinExistence type="predicted"/>
<dbReference type="InterPro" id="IPR000073">
    <property type="entry name" value="AB_hydrolase_1"/>
</dbReference>
<accession>A0ABX2MBH3</accession>
<dbReference type="SUPFAM" id="SSF53474">
    <property type="entry name" value="alpha/beta-Hydrolases"/>
    <property type="match status" value="1"/>
</dbReference>
<dbReference type="Pfam" id="PF12697">
    <property type="entry name" value="Abhydrolase_6"/>
    <property type="match status" value="1"/>
</dbReference>
<evidence type="ECO:0000256" key="1">
    <source>
        <dbReference type="SAM" id="MobiDB-lite"/>
    </source>
</evidence>
<organism evidence="3 4">
    <name type="scientific">Curtobacterium pusillum</name>
    <dbReference type="NCBI Taxonomy" id="69373"/>
    <lineage>
        <taxon>Bacteria</taxon>
        <taxon>Bacillati</taxon>
        <taxon>Actinomycetota</taxon>
        <taxon>Actinomycetes</taxon>
        <taxon>Micrococcales</taxon>
        <taxon>Microbacteriaceae</taxon>
        <taxon>Curtobacterium</taxon>
    </lineage>
</organism>